<dbReference type="PANTHER" id="PTHR32039">
    <property type="entry name" value="MAGNESIUM-CHELATASE SUBUNIT CHLI"/>
    <property type="match status" value="1"/>
</dbReference>
<evidence type="ECO:0000313" key="4">
    <source>
        <dbReference type="EMBL" id="TPW75437.1"/>
    </source>
</evidence>
<dbReference type="EMBL" id="VHQG01000002">
    <property type="protein sequence ID" value="TPW75437.1"/>
    <property type="molecule type" value="Genomic_DNA"/>
</dbReference>
<dbReference type="NCBIfam" id="TIGR00368">
    <property type="entry name" value="YifB family Mg chelatase-like AAA ATPase"/>
    <property type="match status" value="1"/>
</dbReference>
<name>A0A506Y1V6_9MICO</name>
<comment type="caution">
    <text evidence="4">The sequence shown here is derived from an EMBL/GenBank/DDBJ whole genome shotgun (WGS) entry which is preliminary data.</text>
</comment>
<feature type="region of interest" description="Disordered" evidence="2">
    <location>
        <begin position="272"/>
        <end position="292"/>
    </location>
</feature>
<dbReference type="SUPFAM" id="SSF52540">
    <property type="entry name" value="P-loop containing nucleoside triphosphate hydrolases"/>
    <property type="match status" value="1"/>
</dbReference>
<dbReference type="InterPro" id="IPR003593">
    <property type="entry name" value="AAA+_ATPase"/>
</dbReference>
<dbReference type="Gene3D" id="3.40.50.300">
    <property type="entry name" value="P-loop containing nucleotide triphosphate hydrolases"/>
    <property type="match status" value="1"/>
</dbReference>
<protein>
    <submittedName>
        <fullName evidence="4">YifB family Mg chelatase-like AAA ATPase</fullName>
    </submittedName>
</protein>
<organism evidence="4 5">
    <name type="scientific">Schumannella soli</name>
    <dbReference type="NCBI Taxonomy" id="2590779"/>
    <lineage>
        <taxon>Bacteria</taxon>
        <taxon>Bacillati</taxon>
        <taxon>Actinomycetota</taxon>
        <taxon>Actinomycetes</taxon>
        <taxon>Micrococcales</taxon>
        <taxon>Microbacteriaceae</taxon>
        <taxon>Schumannella</taxon>
    </lineage>
</organism>
<dbReference type="Pfam" id="PF13541">
    <property type="entry name" value="ChlI"/>
    <property type="match status" value="1"/>
</dbReference>
<keyword evidence="5" id="KW-1185">Reference proteome</keyword>
<dbReference type="AlphaFoldDB" id="A0A506Y1V6"/>
<proteinExistence type="inferred from homology"/>
<dbReference type="InterPro" id="IPR025158">
    <property type="entry name" value="Mg_chelat-rel_C"/>
</dbReference>
<dbReference type="Pfam" id="PF01078">
    <property type="entry name" value="Mg_chelatase"/>
    <property type="match status" value="1"/>
</dbReference>
<dbReference type="SUPFAM" id="SSF54211">
    <property type="entry name" value="Ribosomal protein S5 domain 2-like"/>
    <property type="match status" value="1"/>
</dbReference>
<comment type="similarity">
    <text evidence="1">Belongs to the Mg-chelatase subunits D/I family. ComM subfamily.</text>
</comment>
<dbReference type="InterPro" id="IPR045006">
    <property type="entry name" value="CHLI-like"/>
</dbReference>
<dbReference type="InterPro" id="IPR004482">
    <property type="entry name" value="Mg_chelat-rel"/>
</dbReference>
<dbReference type="SMART" id="SM00382">
    <property type="entry name" value="AAA"/>
    <property type="match status" value="1"/>
</dbReference>
<dbReference type="OrthoDB" id="9813147at2"/>
<sequence length="515" mass="53718">MSVARTRAIALLGIEGALVEVEADLQQGALPGFSLIGLPDTSLGEARERVRAAAANSGHPLSPRRMTINLSPASLPKHGSAFDLAIAMAALAAEGVVSAESVERVVHLGELGLDGRLRPVPGVLPAVLAAARAGVPTIIVPSGDEPEASLVPGIRVVGMPSLREALIFHGAEVESEPVEPILRPAPADAHDARPGELLDLADVAGNAEAVDALRIAAAGGHHLLLLGPPGAGKTMLVSRLPGLLPDLSTEQALEVGSLRSLSGLPLGARLSHRPPLESPHHTATTASIVGGGSRTIRPGAAARASHGVLFLDEAPEFSPATLDALRQPLESGRLTVHRASATAHFPAAFQLVLAANPCPCGQSGAPDAECVCSPMARRRYLQRLSGPLLDRVDIRLRVHRVTAAQLRLAADEPTVSTAVARDAVLQARDRAHRRLANTPWRRNVELPGTWLRSGDGVPAAGATAPLERALERGVLSMRGYDRVLRLAWTIADLDGVDRPGADQIGRALHLRQAAA</sequence>
<dbReference type="RefSeq" id="WP_141162797.1">
    <property type="nucleotide sequence ID" value="NZ_VHQG01000002.1"/>
</dbReference>
<dbReference type="InterPro" id="IPR014721">
    <property type="entry name" value="Ribsml_uS5_D2-typ_fold_subgr"/>
</dbReference>
<dbReference type="InterPro" id="IPR020568">
    <property type="entry name" value="Ribosomal_Su5_D2-typ_SF"/>
</dbReference>
<dbReference type="GO" id="GO:0005524">
    <property type="term" value="F:ATP binding"/>
    <property type="evidence" value="ECO:0007669"/>
    <property type="project" value="InterPro"/>
</dbReference>
<evidence type="ECO:0000259" key="3">
    <source>
        <dbReference type="SMART" id="SM00382"/>
    </source>
</evidence>
<accession>A0A506Y1V6</accession>
<dbReference type="InterPro" id="IPR000523">
    <property type="entry name" value="Mg_chelatse_chII-like_cat_dom"/>
</dbReference>
<dbReference type="CDD" id="cd00009">
    <property type="entry name" value="AAA"/>
    <property type="match status" value="1"/>
</dbReference>
<dbReference type="PANTHER" id="PTHR32039:SF7">
    <property type="entry name" value="COMPETENCE PROTEIN COMM"/>
    <property type="match status" value="1"/>
</dbReference>
<feature type="domain" description="AAA+ ATPase" evidence="3">
    <location>
        <begin position="219"/>
        <end position="402"/>
    </location>
</feature>
<dbReference type="Proteomes" id="UP000316252">
    <property type="component" value="Unassembled WGS sequence"/>
</dbReference>
<evidence type="ECO:0000256" key="2">
    <source>
        <dbReference type="SAM" id="MobiDB-lite"/>
    </source>
</evidence>
<dbReference type="InterPro" id="IPR027417">
    <property type="entry name" value="P-loop_NTPase"/>
</dbReference>
<dbReference type="Pfam" id="PF13335">
    <property type="entry name" value="Mg_chelatase_C"/>
    <property type="match status" value="1"/>
</dbReference>
<evidence type="ECO:0000256" key="1">
    <source>
        <dbReference type="ARBA" id="ARBA00006354"/>
    </source>
</evidence>
<reference evidence="4 5" key="1">
    <citation type="submission" date="2019-06" db="EMBL/GenBank/DDBJ databases">
        <authorList>
            <person name="Li F."/>
        </authorList>
    </citation>
    <scope>NUCLEOTIDE SEQUENCE [LARGE SCALE GENOMIC DNA]</scope>
    <source>
        <strain evidence="4 5">10F1D-1</strain>
    </source>
</reference>
<gene>
    <name evidence="4" type="ORF">FJ657_05945</name>
</gene>
<evidence type="ECO:0000313" key="5">
    <source>
        <dbReference type="Proteomes" id="UP000316252"/>
    </source>
</evidence>
<dbReference type="Gene3D" id="3.30.230.10">
    <property type="match status" value="1"/>
</dbReference>